<evidence type="ECO:0000259" key="1">
    <source>
        <dbReference type="Pfam" id="PF18871"/>
    </source>
</evidence>
<protein>
    <recommendedName>
        <fullName evidence="1">HEPN/Toprim N-terminal domain-containing protein</fullName>
    </recommendedName>
</protein>
<dbReference type="InterPro" id="IPR041487">
    <property type="entry name" value="HEPN/Toprim-NTD1"/>
</dbReference>
<gene>
    <name evidence="2" type="ORF">CATMQ487_17630</name>
</gene>
<dbReference type="RefSeq" id="WP_251972889.1">
    <property type="nucleotide sequence ID" value="NZ_AP025730.1"/>
</dbReference>
<dbReference type="Pfam" id="PF18871">
    <property type="entry name" value="HEPN_Toprim_N"/>
    <property type="match status" value="1"/>
</dbReference>
<proteinExistence type="predicted"/>
<feature type="domain" description="HEPN/Toprim N-terminal" evidence="1">
    <location>
        <begin position="1"/>
        <end position="218"/>
    </location>
</feature>
<accession>A0ABM7YKB5</accession>
<keyword evidence="3" id="KW-1185">Reference proteome</keyword>
<dbReference type="EMBL" id="AP025730">
    <property type="protein sequence ID" value="BDI04793.1"/>
    <property type="molecule type" value="Genomic_DNA"/>
</dbReference>
<evidence type="ECO:0000313" key="2">
    <source>
        <dbReference type="EMBL" id="BDI04793.1"/>
    </source>
</evidence>
<reference evidence="2" key="1">
    <citation type="submission" date="2022-04" db="EMBL/GenBank/DDBJ databases">
        <title>Whole genome sequence of Sphaerotilus sp. FB-5.</title>
        <authorList>
            <person name="Takeda M."/>
            <person name="Narihara S."/>
            <person name="Akimoto M."/>
            <person name="Akimoto R."/>
            <person name="Nishiyashiki S."/>
            <person name="Murakami T."/>
        </authorList>
    </citation>
    <scope>NUCLEOTIDE SEQUENCE</scope>
    <source>
        <strain evidence="2">FB-5</strain>
    </source>
</reference>
<dbReference type="Proteomes" id="UP001057498">
    <property type="component" value="Chromosome"/>
</dbReference>
<name>A0ABM7YKB5_9BURK</name>
<organism evidence="2 3">
    <name type="scientific">Sphaerotilus microaerophilus</name>
    <dbReference type="NCBI Taxonomy" id="2914710"/>
    <lineage>
        <taxon>Bacteria</taxon>
        <taxon>Pseudomonadati</taxon>
        <taxon>Pseudomonadota</taxon>
        <taxon>Betaproteobacteria</taxon>
        <taxon>Burkholderiales</taxon>
        <taxon>Sphaerotilaceae</taxon>
        <taxon>Sphaerotilus</taxon>
    </lineage>
</organism>
<evidence type="ECO:0000313" key="3">
    <source>
        <dbReference type="Proteomes" id="UP001057498"/>
    </source>
</evidence>
<sequence length="435" mass="48755">MGTYTSLYVNDFDLAISKSAVIPEIMTVFVESDRRSLWRRTSDCEVVDGPSGDDDIERAVEYVTTGEKAIQRLDVMGFTLERCRREYDEIRNEAIQGLRDAVAEDGLASDGSDNFYAKEIEKYERLTFDEYAAAFKSVLERKLQWYDLTSEQRATLHATTSYILSDQHDDWHNFGFMCRDIRSFLRMALSVSAPDAILRQDVSGLVSAGWVRAEDPIRDDAVRLLVERYPENAPRIVLTEGSSDAEILKISLAVLFPHLVGYYTFFDFHGSKAAGGATQLISVVKAFAAAGVANRVIAVLDNDTAAHEARRALRDVLLPENIAIVHYPPRDWLREYPTLGPSGDVSLDVNSKAASIELYLGRDVLTVGGNLCPVQWAGYSQAMRAYQGEVVDKPGVIERWRAKANRCLEERTSIVPAYWADIRAVWEQIMAAFPA</sequence>